<evidence type="ECO:0000256" key="7">
    <source>
        <dbReference type="ARBA" id="ARBA00022827"/>
    </source>
</evidence>
<dbReference type="InterPro" id="IPR036134">
    <property type="entry name" value="Crypto/Photolyase_FAD-like_sf"/>
</dbReference>
<dbReference type="GO" id="GO:0003677">
    <property type="term" value="F:DNA binding"/>
    <property type="evidence" value="ECO:0007669"/>
    <property type="project" value="UniProtKB-KW"/>
</dbReference>
<evidence type="ECO:0000256" key="10">
    <source>
        <dbReference type="ARBA" id="ARBA00023239"/>
    </source>
</evidence>
<dbReference type="Pfam" id="PF00875">
    <property type="entry name" value="DNA_photolyase"/>
    <property type="match status" value="1"/>
</dbReference>
<dbReference type="InterPro" id="IPR052219">
    <property type="entry name" value="Photolyase_Class-2"/>
</dbReference>
<dbReference type="GO" id="GO:0003904">
    <property type="term" value="F:deoxyribodipyrimidine photo-lyase activity"/>
    <property type="evidence" value="ECO:0007669"/>
    <property type="project" value="UniProtKB-EC"/>
</dbReference>
<keyword evidence="6" id="KW-0227">DNA damage</keyword>
<dbReference type="SUPFAM" id="SSF52425">
    <property type="entry name" value="Cryptochrome/photolyase, N-terminal domain"/>
    <property type="match status" value="1"/>
</dbReference>
<evidence type="ECO:0000256" key="2">
    <source>
        <dbReference type="ARBA" id="ARBA00006409"/>
    </source>
</evidence>
<keyword evidence="8" id="KW-0238">DNA-binding</keyword>
<reference evidence="14" key="2">
    <citation type="journal article" date="2024" name="Plant">
        <title>Genomic evolution and insights into agronomic trait innovations of Sesamum species.</title>
        <authorList>
            <person name="Miao H."/>
            <person name="Wang L."/>
            <person name="Qu L."/>
            <person name="Liu H."/>
            <person name="Sun Y."/>
            <person name="Le M."/>
            <person name="Wang Q."/>
            <person name="Wei S."/>
            <person name="Zheng Y."/>
            <person name="Lin W."/>
            <person name="Duan Y."/>
            <person name="Cao H."/>
            <person name="Xiong S."/>
            <person name="Wang X."/>
            <person name="Wei L."/>
            <person name="Li C."/>
            <person name="Ma Q."/>
            <person name="Ju M."/>
            <person name="Zhao R."/>
            <person name="Li G."/>
            <person name="Mu C."/>
            <person name="Tian Q."/>
            <person name="Mei H."/>
            <person name="Zhang T."/>
            <person name="Gao T."/>
            <person name="Zhang H."/>
        </authorList>
    </citation>
    <scope>NUCLEOTIDE SEQUENCE</scope>
    <source>
        <strain evidence="14">G02</strain>
    </source>
</reference>
<accession>A0AAW2L1S6</accession>
<dbReference type="PROSITE" id="PS51645">
    <property type="entry name" value="PHR_CRY_ALPHA_BETA"/>
    <property type="match status" value="1"/>
</dbReference>
<dbReference type="SUPFAM" id="SSF48173">
    <property type="entry name" value="Cryptochrome/photolyase FAD-binding domain"/>
    <property type="match status" value="1"/>
</dbReference>
<keyword evidence="9" id="KW-0234">DNA repair</keyword>
<keyword evidence="5" id="KW-0285">Flavoprotein</keyword>
<dbReference type="FunFam" id="3.40.50.620:FF:000110">
    <property type="entry name" value="Deoxyribodipyrimidine photolyase"/>
    <property type="match status" value="1"/>
</dbReference>
<evidence type="ECO:0000256" key="8">
    <source>
        <dbReference type="ARBA" id="ARBA00023125"/>
    </source>
</evidence>
<evidence type="ECO:0000313" key="14">
    <source>
        <dbReference type="EMBL" id="KAL0312754.1"/>
    </source>
</evidence>
<dbReference type="InterPro" id="IPR006050">
    <property type="entry name" value="DNA_photolyase_N"/>
</dbReference>
<feature type="domain" description="Photolyase/cryptochrome alpha/beta" evidence="13">
    <location>
        <begin position="26"/>
        <end position="152"/>
    </location>
</feature>
<dbReference type="PANTHER" id="PTHR10211:SF0">
    <property type="entry name" value="DEOXYRIBODIPYRIMIDINE PHOTO-LYASE"/>
    <property type="match status" value="1"/>
</dbReference>
<dbReference type="GO" id="GO:0000719">
    <property type="term" value="P:photoreactive repair"/>
    <property type="evidence" value="ECO:0007669"/>
    <property type="project" value="TreeGrafter"/>
</dbReference>
<dbReference type="EC" id="4.1.99.3" evidence="3"/>
<proteinExistence type="inferred from homology"/>
<dbReference type="InterPro" id="IPR036155">
    <property type="entry name" value="Crypto/Photolyase_N_sf"/>
</dbReference>
<organism evidence="14">
    <name type="scientific">Sesamum radiatum</name>
    <name type="common">Black benniseed</name>
    <dbReference type="NCBI Taxonomy" id="300843"/>
    <lineage>
        <taxon>Eukaryota</taxon>
        <taxon>Viridiplantae</taxon>
        <taxon>Streptophyta</taxon>
        <taxon>Embryophyta</taxon>
        <taxon>Tracheophyta</taxon>
        <taxon>Spermatophyta</taxon>
        <taxon>Magnoliopsida</taxon>
        <taxon>eudicotyledons</taxon>
        <taxon>Gunneridae</taxon>
        <taxon>Pentapetalae</taxon>
        <taxon>asterids</taxon>
        <taxon>lamiids</taxon>
        <taxon>Lamiales</taxon>
        <taxon>Pedaliaceae</taxon>
        <taxon>Sesamum</taxon>
    </lineage>
</organism>
<dbReference type="FunFam" id="1.10.579.10:FF:000002">
    <property type="entry name" value="Deoxyribodipyrimidine photolyase"/>
    <property type="match status" value="1"/>
</dbReference>
<comment type="catalytic activity">
    <reaction evidence="12">
        <text>cyclobutadipyrimidine (in DNA) = 2 pyrimidine residues (in DNA).</text>
        <dbReference type="EC" id="4.1.99.3"/>
    </reaction>
</comment>
<dbReference type="AlphaFoldDB" id="A0AAW2L1S6"/>
<dbReference type="InterPro" id="IPR014729">
    <property type="entry name" value="Rossmann-like_a/b/a_fold"/>
</dbReference>
<evidence type="ECO:0000256" key="4">
    <source>
        <dbReference type="ARBA" id="ARBA00014046"/>
    </source>
</evidence>
<gene>
    <name evidence="14" type="ORF">Sradi_5674700</name>
</gene>
<comment type="cofactor">
    <cofactor evidence="1">
        <name>FAD</name>
        <dbReference type="ChEBI" id="CHEBI:57692"/>
    </cofactor>
</comment>
<evidence type="ECO:0000256" key="9">
    <source>
        <dbReference type="ARBA" id="ARBA00023204"/>
    </source>
</evidence>
<name>A0AAW2L1S6_SESRA</name>
<dbReference type="EMBL" id="JACGWJ010000026">
    <property type="protein sequence ID" value="KAL0312754.1"/>
    <property type="molecule type" value="Genomic_DNA"/>
</dbReference>
<reference evidence="14" key="1">
    <citation type="submission" date="2020-06" db="EMBL/GenBank/DDBJ databases">
        <authorList>
            <person name="Li T."/>
            <person name="Hu X."/>
            <person name="Zhang T."/>
            <person name="Song X."/>
            <person name="Zhang H."/>
            <person name="Dai N."/>
            <person name="Sheng W."/>
            <person name="Hou X."/>
            <person name="Wei L."/>
        </authorList>
    </citation>
    <scope>NUCLEOTIDE SEQUENCE</scope>
    <source>
        <strain evidence="14">G02</strain>
        <tissue evidence="14">Leaf</tissue>
    </source>
</reference>
<evidence type="ECO:0000256" key="3">
    <source>
        <dbReference type="ARBA" id="ARBA00013149"/>
    </source>
</evidence>
<evidence type="ECO:0000256" key="1">
    <source>
        <dbReference type="ARBA" id="ARBA00001974"/>
    </source>
</evidence>
<dbReference type="PANTHER" id="PTHR10211">
    <property type="entry name" value="DEOXYRIBODIPYRIMIDINE PHOTOLYASE"/>
    <property type="match status" value="1"/>
</dbReference>
<evidence type="ECO:0000256" key="6">
    <source>
        <dbReference type="ARBA" id="ARBA00022763"/>
    </source>
</evidence>
<evidence type="ECO:0000256" key="5">
    <source>
        <dbReference type="ARBA" id="ARBA00022630"/>
    </source>
</evidence>
<sequence>MSSSIPAIQPGRIRVLKQGADPKPAGPVVYWMFRDQRLRDNWALIHAVHQANKWEVPVAIAFNLFHQFKGAKARQLGFMLRGLKKLHSDLQSTIEGEAVDTIPSFLKECGASLLVTDFSPLREVRQWKEEMCKRVNGSVSIHEVDAHNVVPIWVASDKVEYGARTIRGKINKKLPEYLIDFPELITPQRKWASPSNFIDWDNLIARVVRQGAEVPELEWCQPGEQAALDVLMGDKNGFLKVRVKNYFSDRNNPLKTKALSGLSPYLHFGQISAQRCALEARKVRKLYPQEREQLEKAQTADPLWNASQLEMVHYGKMHGFMRMYWAKKILEWTSVPEEALSTAIYLNDKYQIDGRDPNGYVGCMWSICGVHDQVNLNFHLYEKHQITFTVGNVEIVLLDDCIKANAEAFLVI</sequence>
<protein>
    <recommendedName>
        <fullName evidence="4">Deoxyribodipyrimidine photo-lyase</fullName>
        <ecNumber evidence="3">4.1.99.3</ecNumber>
    </recommendedName>
    <alternativeName>
        <fullName evidence="11">DNA photolyase</fullName>
    </alternativeName>
</protein>
<dbReference type="Gene3D" id="1.10.579.10">
    <property type="entry name" value="DNA Cyclobutane Dipyrimidine Photolyase, subunit A, domain 3"/>
    <property type="match status" value="1"/>
</dbReference>
<comment type="similarity">
    <text evidence="2">Belongs to the DNA photolyase class-2 family.</text>
</comment>
<dbReference type="Gene3D" id="3.40.50.620">
    <property type="entry name" value="HUPs"/>
    <property type="match status" value="1"/>
</dbReference>
<evidence type="ECO:0000259" key="13">
    <source>
        <dbReference type="PROSITE" id="PS51645"/>
    </source>
</evidence>
<evidence type="ECO:0000256" key="11">
    <source>
        <dbReference type="ARBA" id="ARBA00031671"/>
    </source>
</evidence>
<keyword evidence="10" id="KW-0456">Lyase</keyword>
<evidence type="ECO:0000256" key="12">
    <source>
        <dbReference type="ARBA" id="ARBA00033999"/>
    </source>
</evidence>
<comment type="caution">
    <text evidence="14">The sequence shown here is derived from an EMBL/GenBank/DDBJ whole genome shotgun (WGS) entry which is preliminary data.</text>
</comment>
<keyword evidence="7" id="KW-0274">FAD</keyword>